<reference evidence="2" key="1">
    <citation type="submission" date="2017-10" db="EMBL/GenBank/DDBJ databases">
        <authorList>
            <person name="Skurnik M."/>
        </authorList>
    </citation>
    <scope>NUCLEOTIDE SEQUENCE [LARGE SCALE GENOMIC DNA]</scope>
    <source>
        <strain evidence="2">fHe-Yen9-03</strain>
    </source>
</reference>
<dbReference type="Proteomes" id="UP000241364">
    <property type="component" value="Chromosome i"/>
</dbReference>
<dbReference type="EMBL" id="LT960552">
    <property type="protein sequence ID" value="SOK59194.1"/>
    <property type="molecule type" value="Genomic_DNA"/>
</dbReference>
<sequence>MKVTLRKAHRLVKELQSKVSVRFEQKDVHHSATEHEIRNAISETQTESFKSVRRALEIQEVIFYIRQSLQNANSQSVDGNTVNSLLNQKVLIEAQMKVLSSFREPSKTKDEDSINRVLREVKDNHVSTSEYRDTYTRVSGLSSVMHDNLNNLYVSLKQEQEKVSDNLAYINNKLEIEINDRYNELLKELQVL</sequence>
<gene>
    <name evidence="1" type="primary">g386</name>
</gene>
<organism evidence="1 2">
    <name type="scientific">Yersinia phage fHe-Yen9-03</name>
    <dbReference type="NCBI Taxonomy" id="2052743"/>
    <lineage>
        <taxon>Viruses</taxon>
        <taxon>Duplodnaviria</taxon>
        <taxon>Heunggongvirae</taxon>
        <taxon>Uroviricota</taxon>
        <taxon>Caudoviricetes</taxon>
        <taxon>Eneladusvirus</taxon>
        <taxon>Eneladusvirus Yen904</taxon>
    </lineage>
</organism>
<evidence type="ECO:0000313" key="2">
    <source>
        <dbReference type="Proteomes" id="UP000241364"/>
    </source>
</evidence>
<name>A0A2C9CYU4_9CAUD</name>
<proteinExistence type="predicted"/>
<accession>A0A2C9CYU4</accession>
<protein>
    <submittedName>
        <fullName evidence="1">Uncharacterized protein</fullName>
    </submittedName>
</protein>
<evidence type="ECO:0000313" key="1">
    <source>
        <dbReference type="EMBL" id="SOK59194.1"/>
    </source>
</evidence>